<dbReference type="PANTHER" id="PTHR24960">
    <property type="entry name" value="PHOTOSYSTEM I IRON-SULFUR CENTER-RELATED"/>
    <property type="match status" value="1"/>
</dbReference>
<protein>
    <recommendedName>
        <fullName evidence="3">Ferredoxin</fullName>
    </recommendedName>
</protein>
<feature type="domain" description="4Fe-4S ferredoxin-type" evidence="10">
    <location>
        <begin position="197"/>
        <end position="226"/>
    </location>
</feature>
<evidence type="ECO:0000256" key="7">
    <source>
        <dbReference type="ARBA" id="ARBA00023004"/>
    </source>
</evidence>
<keyword evidence="12" id="KW-1185">Reference proteome</keyword>
<evidence type="ECO:0000259" key="10">
    <source>
        <dbReference type="PROSITE" id="PS51379"/>
    </source>
</evidence>
<feature type="domain" description="4Fe-4S ferredoxin-type" evidence="10">
    <location>
        <begin position="227"/>
        <end position="256"/>
    </location>
</feature>
<evidence type="ECO:0000256" key="2">
    <source>
        <dbReference type="ARBA" id="ARBA00003532"/>
    </source>
</evidence>
<organism evidence="11 12">
    <name type="scientific">Pelotomaculum isophthalicicum JI</name>
    <dbReference type="NCBI Taxonomy" id="947010"/>
    <lineage>
        <taxon>Bacteria</taxon>
        <taxon>Bacillati</taxon>
        <taxon>Bacillota</taxon>
        <taxon>Clostridia</taxon>
        <taxon>Eubacteriales</taxon>
        <taxon>Desulfotomaculaceae</taxon>
        <taxon>Pelotomaculum</taxon>
    </lineage>
</organism>
<gene>
    <name evidence="11" type="ORF">L7E55_17255</name>
</gene>
<dbReference type="Proteomes" id="UP001154312">
    <property type="component" value="Unassembled WGS sequence"/>
</dbReference>
<evidence type="ECO:0000256" key="3">
    <source>
        <dbReference type="ARBA" id="ARBA00013529"/>
    </source>
</evidence>
<feature type="region of interest" description="Disordered" evidence="9">
    <location>
        <begin position="261"/>
        <end position="282"/>
    </location>
</feature>
<comment type="function">
    <text evidence="2">Ferredoxins are iron-sulfur proteins that transfer electrons in a wide variety of metabolic reactions.</text>
</comment>
<evidence type="ECO:0000256" key="6">
    <source>
        <dbReference type="ARBA" id="ARBA00023002"/>
    </source>
</evidence>
<dbReference type="InterPro" id="IPR050157">
    <property type="entry name" value="PSI_iron-sulfur_center"/>
</dbReference>
<dbReference type="InterPro" id="IPR017896">
    <property type="entry name" value="4Fe4S_Fe-S-bd"/>
</dbReference>
<proteinExistence type="predicted"/>
<evidence type="ECO:0000256" key="5">
    <source>
        <dbReference type="ARBA" id="ARBA00022723"/>
    </source>
</evidence>
<keyword evidence="5" id="KW-0479">Metal-binding</keyword>
<dbReference type="SUPFAM" id="SSF54862">
    <property type="entry name" value="4Fe-4S ferredoxins"/>
    <property type="match status" value="1"/>
</dbReference>
<evidence type="ECO:0000256" key="1">
    <source>
        <dbReference type="ARBA" id="ARBA00001966"/>
    </source>
</evidence>
<dbReference type="GO" id="GO:0016491">
    <property type="term" value="F:oxidoreductase activity"/>
    <property type="evidence" value="ECO:0007669"/>
    <property type="project" value="UniProtKB-KW"/>
</dbReference>
<keyword evidence="8" id="KW-0411">Iron-sulfur</keyword>
<keyword evidence="4" id="KW-0004">4Fe-4S</keyword>
<dbReference type="AlphaFoldDB" id="A0A9X4JWU3"/>
<comment type="cofactor">
    <cofactor evidence="1">
        <name>[4Fe-4S] cluster</name>
        <dbReference type="ChEBI" id="CHEBI:49883"/>
    </cofactor>
</comment>
<dbReference type="PANTHER" id="PTHR24960:SF79">
    <property type="entry name" value="PHOTOSYSTEM I IRON-SULFUR CENTER"/>
    <property type="match status" value="1"/>
</dbReference>
<dbReference type="PROSITE" id="PS51379">
    <property type="entry name" value="4FE4S_FER_2"/>
    <property type="match status" value="2"/>
</dbReference>
<evidence type="ECO:0000256" key="4">
    <source>
        <dbReference type="ARBA" id="ARBA00022485"/>
    </source>
</evidence>
<dbReference type="InterPro" id="IPR003813">
    <property type="entry name" value="MvhD/FlpD"/>
</dbReference>
<evidence type="ECO:0000256" key="9">
    <source>
        <dbReference type="SAM" id="MobiDB-lite"/>
    </source>
</evidence>
<dbReference type="Pfam" id="PF02662">
    <property type="entry name" value="FlpD"/>
    <property type="match status" value="1"/>
</dbReference>
<keyword evidence="7" id="KW-0408">Iron</keyword>
<feature type="compositionally biased region" description="Basic and acidic residues" evidence="9">
    <location>
        <begin position="267"/>
        <end position="282"/>
    </location>
</feature>
<accession>A0A9X4JWU3</accession>
<dbReference type="GO" id="GO:0051539">
    <property type="term" value="F:4 iron, 4 sulfur cluster binding"/>
    <property type="evidence" value="ECO:0007669"/>
    <property type="project" value="UniProtKB-KW"/>
</dbReference>
<dbReference type="EMBL" id="JAKOAV010000067">
    <property type="protein sequence ID" value="MDF9410061.1"/>
    <property type="molecule type" value="Genomic_DNA"/>
</dbReference>
<dbReference type="GO" id="GO:0046872">
    <property type="term" value="F:metal ion binding"/>
    <property type="evidence" value="ECO:0007669"/>
    <property type="project" value="UniProtKB-KW"/>
</dbReference>
<dbReference type="Gene3D" id="3.30.70.20">
    <property type="match status" value="1"/>
</dbReference>
<evidence type="ECO:0000313" key="11">
    <source>
        <dbReference type="EMBL" id="MDF9410061.1"/>
    </source>
</evidence>
<dbReference type="InterPro" id="IPR017900">
    <property type="entry name" value="4Fe4S_Fe_S_CS"/>
</dbReference>
<name>A0A9X4JWU3_9FIRM</name>
<dbReference type="PROSITE" id="PS00198">
    <property type="entry name" value="4FE4S_FER_1"/>
    <property type="match status" value="1"/>
</dbReference>
<keyword evidence="6" id="KW-0560">Oxidoreductase</keyword>
<evidence type="ECO:0000313" key="12">
    <source>
        <dbReference type="Proteomes" id="UP001154312"/>
    </source>
</evidence>
<sequence>MSAEAKFTPKMIGIICNWCCYGGADLCGVSRFQYPPYIRLIRVMCSARVDMKHIFRAFANGADAMFVGGCHLDDCHYITHGNYEAISMVQLCRKLLEHVGINPKRLRIEWVSAGEGIRFANIMNEFAAEIQKMGPLGKAEGINEIELKTRIEEVTKLIPYIKLAKQDKLALHIRDNHDAYNELYTSDEIDELLREVPSYYIDPEKCQACMTCARRCPVEAIISAKGQVHVIDQEKCIKCGTCFEACPPRFSSIRKIVGEPVPPPVPEGERAVVRKSKEKEVG</sequence>
<dbReference type="Pfam" id="PF13237">
    <property type="entry name" value="Fer4_10"/>
    <property type="match status" value="1"/>
</dbReference>
<comment type="caution">
    <text evidence="11">The sequence shown here is derived from an EMBL/GenBank/DDBJ whole genome shotgun (WGS) entry which is preliminary data.</text>
</comment>
<dbReference type="RefSeq" id="WP_277445607.1">
    <property type="nucleotide sequence ID" value="NZ_JAKOAV010000067.1"/>
</dbReference>
<evidence type="ECO:0000256" key="8">
    <source>
        <dbReference type="ARBA" id="ARBA00023014"/>
    </source>
</evidence>
<reference evidence="11" key="1">
    <citation type="submission" date="2022-02" db="EMBL/GenBank/DDBJ databases">
        <authorList>
            <person name="Leng L."/>
        </authorList>
    </citation>
    <scope>NUCLEOTIDE SEQUENCE</scope>
    <source>
        <strain evidence="11">JI</strain>
    </source>
</reference>